<dbReference type="CDD" id="cd01670">
    <property type="entry name" value="Death"/>
    <property type="match status" value="1"/>
</dbReference>
<proteinExistence type="predicted"/>
<dbReference type="Pfam" id="PF00240">
    <property type="entry name" value="ubiquitin"/>
    <property type="match status" value="1"/>
</dbReference>
<feature type="domain" description="Ubiquitin-like" evidence="3">
    <location>
        <begin position="222"/>
        <end position="297"/>
    </location>
</feature>
<dbReference type="Gene3D" id="3.10.20.90">
    <property type="entry name" value="Phosphatidylinositol 3-kinase Catalytic Subunit, Chain A, domain 1"/>
    <property type="match status" value="1"/>
</dbReference>
<dbReference type="KEGG" id="aplc:110990722"/>
<sequence length="754" mass="85781">MPVKTIRELGEDKATAVVYNHSKAKLFTRKNKVTRCRSETFLLITRRESSGRRYCTERRPSLSPSTRKPKLKLITEGTNCKLKLKLEVSIVSTSLHHGPQTLYFDLRRETAVSSLKELIGFQPKHERLFSEINFQLTPHKNAVDKDDIISLSTENPAQDEPNETYKPRDKEPEPGPHNDVREDEQNKQKGEPTPEGQTHRGEPARDSDGSRVSCFRCVKTKLQIFVRNSTPRGPKTLCLQLKPETCISTLKSLIFSKIGVQNQHQRLYIRRYFRNFQLGDLLTLGDYGIQQDENISLCLPTDGLLGGGQHDKVQVDEQFLRDLSTEVEESWIELAERLSYRRTEIWQISASFEGNKERSHQMLLSWWKKQTNPEERLERLREALTAIGLSKVILLVSGKPIFRTPRGPDLKETCQEESSIKGSMKSYRGGGLEQEERGQQKGTGTEGLKLEREGSSENWGNRTRREGDQDTSQQEKQQLREELRRCSQQEMSSSVDYEVSTSKEYEVSSSKEYEVSSSEDDKVLSSKDDEVSSSKEYEVSSSKEYELSSSEDYEVSPSKAYEVSSSKEYKVSSINEYEVMEGQFRYTTQNKQQLLTTEYQSTSRGMLPAPEENKIQKLIYQKPSEAQVDSFYGGHAEFQEKVEKQMSPLYQNSCLLGRDIAPSASQVGSPSVLSALQRHCSLQQVSVDALSIYGTNSPTFLAPVYQPTLQFVQNVTLTHNRLVETEKAVPTGQDIATECRNELEEQCTATGSHE</sequence>
<dbReference type="GO" id="GO:0007165">
    <property type="term" value="P:signal transduction"/>
    <property type="evidence" value="ECO:0007669"/>
    <property type="project" value="InterPro"/>
</dbReference>
<evidence type="ECO:0000313" key="5">
    <source>
        <dbReference type="RefSeq" id="XP_022111509.1"/>
    </source>
</evidence>
<name>A0A8B8A1G0_ACAPL</name>
<dbReference type="SUPFAM" id="SSF47986">
    <property type="entry name" value="DEATH domain"/>
    <property type="match status" value="1"/>
</dbReference>
<evidence type="ECO:0000259" key="3">
    <source>
        <dbReference type="PROSITE" id="PS50053"/>
    </source>
</evidence>
<dbReference type="SUPFAM" id="SSF54236">
    <property type="entry name" value="Ubiquitin-like"/>
    <property type="match status" value="1"/>
</dbReference>
<gene>
    <name evidence="5" type="primary">LOC110990722</name>
</gene>
<accession>A0A8B8A1G0</accession>
<evidence type="ECO:0000259" key="2">
    <source>
        <dbReference type="PROSITE" id="PS50017"/>
    </source>
</evidence>
<dbReference type="InterPro" id="IPR029071">
    <property type="entry name" value="Ubiquitin-like_domsf"/>
</dbReference>
<dbReference type="AlphaFoldDB" id="A0A8B8A1G0"/>
<dbReference type="InterPro" id="IPR011029">
    <property type="entry name" value="DEATH-like_dom_sf"/>
</dbReference>
<feature type="compositionally biased region" description="Basic and acidic residues" evidence="1">
    <location>
        <begin position="477"/>
        <end position="487"/>
    </location>
</feature>
<dbReference type="CDD" id="cd17039">
    <property type="entry name" value="Ubl_ubiquitin_like"/>
    <property type="match status" value="1"/>
</dbReference>
<dbReference type="RefSeq" id="XP_022111509.1">
    <property type="nucleotide sequence ID" value="XM_022255817.1"/>
</dbReference>
<dbReference type="Proteomes" id="UP000694845">
    <property type="component" value="Unplaced"/>
</dbReference>
<feature type="domain" description="Death" evidence="2">
    <location>
        <begin position="316"/>
        <end position="400"/>
    </location>
</feature>
<dbReference type="InterPro" id="IPR000626">
    <property type="entry name" value="Ubiquitin-like_dom"/>
</dbReference>
<feature type="region of interest" description="Disordered" evidence="1">
    <location>
        <begin position="152"/>
        <end position="210"/>
    </location>
</feature>
<dbReference type="PROSITE" id="PS50053">
    <property type="entry name" value="UBIQUITIN_2"/>
    <property type="match status" value="1"/>
</dbReference>
<feature type="compositionally biased region" description="Basic and acidic residues" evidence="1">
    <location>
        <begin position="163"/>
        <end position="209"/>
    </location>
</feature>
<reference evidence="5" key="1">
    <citation type="submission" date="2025-08" db="UniProtKB">
        <authorList>
            <consortium name="RefSeq"/>
        </authorList>
    </citation>
    <scope>IDENTIFICATION</scope>
</reference>
<evidence type="ECO:0000256" key="1">
    <source>
        <dbReference type="SAM" id="MobiDB-lite"/>
    </source>
</evidence>
<keyword evidence="4" id="KW-1185">Reference proteome</keyword>
<dbReference type="Gene3D" id="1.10.533.10">
    <property type="entry name" value="Death Domain, Fas"/>
    <property type="match status" value="1"/>
</dbReference>
<protein>
    <submittedName>
        <fullName evidence="5">Uncharacterized protein LOC110990722</fullName>
    </submittedName>
</protein>
<feature type="region of interest" description="Disordered" evidence="1">
    <location>
        <begin position="405"/>
        <end position="558"/>
    </location>
</feature>
<dbReference type="InterPro" id="IPR000488">
    <property type="entry name" value="Death_dom"/>
</dbReference>
<organism evidence="4 5">
    <name type="scientific">Acanthaster planci</name>
    <name type="common">Crown-of-thorns starfish</name>
    <dbReference type="NCBI Taxonomy" id="133434"/>
    <lineage>
        <taxon>Eukaryota</taxon>
        <taxon>Metazoa</taxon>
        <taxon>Echinodermata</taxon>
        <taxon>Eleutherozoa</taxon>
        <taxon>Asterozoa</taxon>
        <taxon>Asteroidea</taxon>
        <taxon>Valvatacea</taxon>
        <taxon>Valvatida</taxon>
        <taxon>Acanthasteridae</taxon>
        <taxon>Acanthaster</taxon>
    </lineage>
</organism>
<dbReference type="Pfam" id="PF00531">
    <property type="entry name" value="Death"/>
    <property type="match status" value="1"/>
</dbReference>
<evidence type="ECO:0000313" key="4">
    <source>
        <dbReference type="Proteomes" id="UP000694845"/>
    </source>
</evidence>
<dbReference type="PROSITE" id="PS50017">
    <property type="entry name" value="DEATH_DOMAIN"/>
    <property type="match status" value="1"/>
</dbReference>
<dbReference type="GeneID" id="110990722"/>
<feature type="compositionally biased region" description="Basic and acidic residues" evidence="1">
    <location>
        <begin position="501"/>
        <end position="546"/>
    </location>
</feature>